<comment type="caution">
    <text evidence="3">The sequence shown here is derived from an EMBL/GenBank/DDBJ whole genome shotgun (WGS) entry which is preliminary data.</text>
</comment>
<evidence type="ECO:0000313" key="3">
    <source>
        <dbReference type="EMBL" id="KAA8901217.1"/>
    </source>
</evidence>
<gene>
    <name evidence="3" type="ORF">DIURU_003587</name>
</gene>
<dbReference type="AlphaFoldDB" id="A0A642ULI3"/>
<feature type="region of interest" description="Disordered" evidence="1">
    <location>
        <begin position="172"/>
        <end position="220"/>
    </location>
</feature>
<dbReference type="SUPFAM" id="SSF49329">
    <property type="entry name" value="Cu,Zn superoxide dismutase-like"/>
    <property type="match status" value="1"/>
</dbReference>
<keyword evidence="4" id="KW-1185">Reference proteome</keyword>
<dbReference type="PANTHER" id="PTHR20910:SF1">
    <property type="entry name" value="SUPEROXIDE DISMUTASE COPPER_ZINC BINDING DOMAIN-CONTAINING PROTEIN"/>
    <property type="match status" value="1"/>
</dbReference>
<dbReference type="RefSeq" id="XP_034011840.1">
    <property type="nucleotide sequence ID" value="XM_034156365.1"/>
</dbReference>
<dbReference type="OrthoDB" id="159229at2759"/>
<dbReference type="Pfam" id="PF00080">
    <property type="entry name" value="Sod_Cu"/>
    <property type="match status" value="1"/>
</dbReference>
<evidence type="ECO:0000256" key="1">
    <source>
        <dbReference type="SAM" id="MobiDB-lite"/>
    </source>
</evidence>
<dbReference type="InterPro" id="IPR036423">
    <property type="entry name" value="SOD-like_Cu/Zn_dom_sf"/>
</dbReference>
<sequence length="238" mass="24946">MSSILSSATAIATAEAVAPVALSAVAGFPFSGNLSTAGMVQFAANPNGGVTVNLDLTKLPKDGGDFSYRIHEQPVAWNSDNCDGAGPMFDPLRRGLIDCDAAGNDALCAVGDLSGKHGKFHSTCYQTTFDDPYLSLDPSSPNYIVGRSLVVFHNNAPLACATIAYADSSVVEGQGEGEQCQPDPETPEEELPEEDAPEEEVPQEETPEVPEVPEFEESKGSMVQVSVMAAVMAAVAMM</sequence>
<feature type="compositionally biased region" description="Acidic residues" evidence="1">
    <location>
        <begin position="185"/>
        <end position="215"/>
    </location>
</feature>
<dbReference type="PANTHER" id="PTHR20910">
    <property type="entry name" value="AGAP001623-PA"/>
    <property type="match status" value="1"/>
</dbReference>
<dbReference type="GeneID" id="54782238"/>
<dbReference type="InterPro" id="IPR001424">
    <property type="entry name" value="SOD_Cu_Zn_dom"/>
</dbReference>
<evidence type="ECO:0000259" key="2">
    <source>
        <dbReference type="Pfam" id="PF00080"/>
    </source>
</evidence>
<dbReference type="InterPro" id="IPR053257">
    <property type="entry name" value="Cu-only_SOD"/>
</dbReference>
<feature type="domain" description="Superoxide dismutase copper/zinc binding" evidence="2">
    <location>
        <begin position="37"/>
        <end position="155"/>
    </location>
</feature>
<reference evidence="3 4" key="1">
    <citation type="submission" date="2019-07" db="EMBL/GenBank/DDBJ databases">
        <title>Genome assembly of two rare yeast pathogens: Diutina rugosa and Trichomonascus ciferrii.</title>
        <authorList>
            <person name="Mixao V."/>
            <person name="Saus E."/>
            <person name="Hansen A."/>
            <person name="Lass-Flor C."/>
            <person name="Gabaldon T."/>
        </authorList>
    </citation>
    <scope>NUCLEOTIDE SEQUENCE [LARGE SCALE GENOMIC DNA]</scope>
    <source>
        <strain evidence="3 4">CBS 613</strain>
    </source>
</reference>
<protein>
    <recommendedName>
        <fullName evidence="2">Superoxide dismutase copper/zinc binding domain-containing protein</fullName>
    </recommendedName>
</protein>
<evidence type="ECO:0000313" key="4">
    <source>
        <dbReference type="Proteomes" id="UP000449547"/>
    </source>
</evidence>
<dbReference type="Proteomes" id="UP000449547">
    <property type="component" value="Unassembled WGS sequence"/>
</dbReference>
<dbReference type="GO" id="GO:0046872">
    <property type="term" value="F:metal ion binding"/>
    <property type="evidence" value="ECO:0007669"/>
    <property type="project" value="InterPro"/>
</dbReference>
<dbReference type="VEuPathDB" id="FungiDB:DIURU_003587"/>
<dbReference type="GO" id="GO:0006801">
    <property type="term" value="P:superoxide metabolic process"/>
    <property type="evidence" value="ECO:0007669"/>
    <property type="project" value="InterPro"/>
</dbReference>
<accession>A0A642ULI3</accession>
<organism evidence="3 4">
    <name type="scientific">Diutina rugosa</name>
    <name type="common">Yeast</name>
    <name type="synonym">Candida rugosa</name>
    <dbReference type="NCBI Taxonomy" id="5481"/>
    <lineage>
        <taxon>Eukaryota</taxon>
        <taxon>Fungi</taxon>
        <taxon>Dikarya</taxon>
        <taxon>Ascomycota</taxon>
        <taxon>Saccharomycotina</taxon>
        <taxon>Pichiomycetes</taxon>
        <taxon>Debaryomycetaceae</taxon>
        <taxon>Diutina</taxon>
    </lineage>
</organism>
<dbReference type="OMA" id="IARASFT"/>
<dbReference type="Gene3D" id="2.60.40.200">
    <property type="entry name" value="Superoxide dismutase, copper/zinc binding domain"/>
    <property type="match status" value="1"/>
</dbReference>
<proteinExistence type="predicted"/>
<dbReference type="EMBL" id="SWFT01000105">
    <property type="protein sequence ID" value="KAA8901217.1"/>
    <property type="molecule type" value="Genomic_DNA"/>
</dbReference>
<name>A0A642ULI3_DIURU</name>